<dbReference type="SUPFAM" id="SSF52540">
    <property type="entry name" value="P-loop containing nucleoside triphosphate hydrolases"/>
    <property type="match status" value="1"/>
</dbReference>
<reference evidence="4 5" key="1">
    <citation type="submission" date="2022-05" db="EMBL/GenBank/DDBJ databases">
        <authorList>
            <consortium name="Genoscope - CEA"/>
            <person name="William W."/>
        </authorList>
    </citation>
    <scope>NUCLEOTIDE SEQUENCE [LARGE SCALE GENOMIC DNA]</scope>
</reference>
<organism evidence="4 5">
    <name type="scientific">Porites lobata</name>
    <dbReference type="NCBI Taxonomy" id="104759"/>
    <lineage>
        <taxon>Eukaryota</taxon>
        <taxon>Metazoa</taxon>
        <taxon>Cnidaria</taxon>
        <taxon>Anthozoa</taxon>
        <taxon>Hexacorallia</taxon>
        <taxon>Scleractinia</taxon>
        <taxon>Fungiina</taxon>
        <taxon>Poritidae</taxon>
        <taxon>Porites</taxon>
    </lineage>
</organism>
<dbReference type="Pfam" id="PF04548">
    <property type="entry name" value="AIG1"/>
    <property type="match status" value="1"/>
</dbReference>
<evidence type="ECO:0000313" key="5">
    <source>
        <dbReference type="Proteomes" id="UP001159405"/>
    </source>
</evidence>
<proteinExistence type="inferred from homology"/>
<comment type="caution">
    <text evidence="4">The sequence shown here is derived from an EMBL/GenBank/DDBJ whole genome shotgun (WGS) entry which is preliminary data.</text>
</comment>
<evidence type="ECO:0000313" key="4">
    <source>
        <dbReference type="EMBL" id="CAH3170039.1"/>
    </source>
</evidence>
<feature type="non-terminal residue" evidence="4">
    <location>
        <position position="1"/>
    </location>
</feature>
<comment type="similarity">
    <text evidence="1">Belongs to the TRAFAC class TrmE-Era-EngA-EngB-Septin-like GTPase superfamily. AIG1/Toc34/Toc159-like paraseptin GTPase family. IAN subfamily.</text>
</comment>
<gene>
    <name evidence="4" type="ORF">PLOB_00010428</name>
</gene>
<accession>A0ABN8QSW1</accession>
<evidence type="ECO:0000259" key="3">
    <source>
        <dbReference type="Pfam" id="PF04548"/>
    </source>
</evidence>
<feature type="domain" description="AIG1-type G" evidence="3">
    <location>
        <begin position="1"/>
        <end position="115"/>
    </location>
</feature>
<sequence length="117" mass="12900">GKSHLTNALIGGELAQEGQDADHETVEVTGYEAIKNNVKVTVFETSGLADATGKDDEYISKIQPKEIDPDLFLFCTELNARRFRSDDLETIEKLTKALGVSLWKHAVVVFTFANEVS</sequence>
<evidence type="ECO:0000256" key="2">
    <source>
        <dbReference type="ARBA" id="ARBA00022741"/>
    </source>
</evidence>
<keyword evidence="5" id="KW-1185">Reference proteome</keyword>
<dbReference type="EMBL" id="CALNXK010000153">
    <property type="protein sequence ID" value="CAH3170039.1"/>
    <property type="molecule type" value="Genomic_DNA"/>
</dbReference>
<dbReference type="InterPro" id="IPR006703">
    <property type="entry name" value="G_AIG1"/>
</dbReference>
<keyword evidence="2" id="KW-0547">Nucleotide-binding</keyword>
<name>A0ABN8QSW1_9CNID</name>
<dbReference type="InterPro" id="IPR027417">
    <property type="entry name" value="P-loop_NTPase"/>
</dbReference>
<protein>
    <recommendedName>
        <fullName evidence="3">AIG1-type G domain-containing protein</fullName>
    </recommendedName>
</protein>
<dbReference type="Gene3D" id="3.40.50.300">
    <property type="entry name" value="P-loop containing nucleotide triphosphate hydrolases"/>
    <property type="match status" value="1"/>
</dbReference>
<evidence type="ECO:0000256" key="1">
    <source>
        <dbReference type="ARBA" id="ARBA00008535"/>
    </source>
</evidence>
<dbReference type="Proteomes" id="UP001159405">
    <property type="component" value="Unassembled WGS sequence"/>
</dbReference>